<reference evidence="2 4" key="1">
    <citation type="submission" date="2017-11" db="EMBL/GenBank/DDBJ databases">
        <title>Comparitive Functional Genomics of Dry Heat Resistant strains isolated from the Viking Spacecraft.</title>
        <authorList>
            <person name="Seuylemezian A."/>
            <person name="Cooper K."/>
            <person name="Vaishampayan P."/>
        </authorList>
    </citation>
    <scope>NUCLEOTIDE SEQUENCE [LARGE SCALE GENOMIC DNA]</scope>
    <source>
        <strain evidence="2 4">M4.6</strain>
    </source>
</reference>
<dbReference type="Proteomes" id="UP000234951">
    <property type="component" value="Unassembled WGS sequence"/>
</dbReference>
<proteinExistence type="predicted"/>
<dbReference type="OrthoDB" id="9774911at2"/>
<name>A0A2N5GS10_9BACI</name>
<dbReference type="EMBL" id="PGVD01000021">
    <property type="protein sequence ID" value="PLR98581.1"/>
    <property type="molecule type" value="Genomic_DNA"/>
</dbReference>
<dbReference type="AlphaFoldDB" id="A0A2N5GS10"/>
<feature type="signal peptide" evidence="1">
    <location>
        <begin position="1"/>
        <end position="22"/>
    </location>
</feature>
<accession>A0A2N5GS10</accession>
<dbReference type="PANTHER" id="PTHR36842:SF1">
    <property type="entry name" value="PROTEIN TOLB"/>
    <property type="match status" value="1"/>
</dbReference>
<keyword evidence="5" id="KW-1185">Reference proteome</keyword>
<evidence type="ECO:0000256" key="1">
    <source>
        <dbReference type="SAM" id="SignalP"/>
    </source>
</evidence>
<evidence type="ECO:0000313" key="2">
    <source>
        <dbReference type="EMBL" id="PLR86348.1"/>
    </source>
</evidence>
<dbReference type="PANTHER" id="PTHR36842">
    <property type="entry name" value="PROTEIN TOLB HOMOLOG"/>
    <property type="match status" value="1"/>
</dbReference>
<evidence type="ECO:0000313" key="3">
    <source>
        <dbReference type="EMBL" id="PLR98581.1"/>
    </source>
</evidence>
<dbReference type="EMBL" id="PGVA01000003">
    <property type="protein sequence ID" value="PLR86348.1"/>
    <property type="molecule type" value="Genomic_DNA"/>
</dbReference>
<evidence type="ECO:0000313" key="5">
    <source>
        <dbReference type="Proteomes" id="UP000235114"/>
    </source>
</evidence>
<dbReference type="InterPro" id="IPR011042">
    <property type="entry name" value="6-blade_b-propeller_TolB-like"/>
</dbReference>
<reference evidence="3 5" key="2">
    <citation type="submission" date="2017-12" db="EMBL/GenBank/DDBJ databases">
        <title>Comparative Functional Genomics of Dry Heat Resistant strains isolated from the Viking Spacecraft.</title>
        <authorList>
            <person name="Seuylemezian A."/>
            <person name="Cooper K."/>
            <person name="Vaishampayan P."/>
        </authorList>
    </citation>
    <scope>NUCLEOTIDE SEQUENCE [LARGE SCALE GENOMIC DNA]</scope>
    <source>
        <strain evidence="3 5">ATCC 29669</strain>
    </source>
</reference>
<sequence>MKKLILLIVATVILFLPEFAQAEVVNDDVKVAFFRDGHLWTKINGKEEQVTEEPAQFPYPPQWSHDGKWIMYQKDVIATINDCKKVQSEIWVYSVAEKKHQKIFYDGFGPKWSPKENIIAFQSRGVLNISDLDKFYNIALGVDDFNWFPDGKGFIASSGASLRPDGWTNPILYKISLKEDFKNLTSLMENAKRFYTIPKELSKDSASVMSINATTFEFSPDHKWISFIVSPTGSMSMDSNMLCVINTDGKDFAVIDEMILNLDNPKWADQKNMLGYIAGGGRIVDGFKNKDMKVTEIPSNQSLNLTPASQAELGFTWVNDNSLIVSRVPESEWSNDPKERPKPSLYLINIIGQEQTKITNPPADLGDYLPNYVPALKKVAWLRKTEANESSNLWIADRDGKNAQVWIKDISISGYAVYPY</sequence>
<gene>
    <name evidence="2" type="ORF">CU635_01765</name>
    <name evidence="3" type="ORF">CVD25_07610</name>
</gene>
<dbReference type="Proteomes" id="UP000235114">
    <property type="component" value="Unassembled WGS sequence"/>
</dbReference>
<organism evidence="2 4">
    <name type="scientific">Bacillus canaveralius</name>
    <dbReference type="NCBI Taxonomy" id="1403243"/>
    <lineage>
        <taxon>Bacteria</taxon>
        <taxon>Bacillati</taxon>
        <taxon>Bacillota</taxon>
        <taxon>Bacilli</taxon>
        <taxon>Bacillales</taxon>
        <taxon>Bacillaceae</taxon>
        <taxon>Bacillus</taxon>
    </lineage>
</organism>
<comment type="caution">
    <text evidence="2">The sequence shown here is derived from an EMBL/GenBank/DDBJ whole genome shotgun (WGS) entry which is preliminary data.</text>
</comment>
<protein>
    <submittedName>
        <fullName evidence="2">TolB domain-containing protein</fullName>
    </submittedName>
</protein>
<evidence type="ECO:0000313" key="4">
    <source>
        <dbReference type="Proteomes" id="UP000234951"/>
    </source>
</evidence>
<dbReference type="Gene3D" id="2.120.10.30">
    <property type="entry name" value="TolB, C-terminal domain"/>
    <property type="match status" value="2"/>
</dbReference>
<keyword evidence="1" id="KW-0732">Signal</keyword>
<dbReference type="SUPFAM" id="SSF82171">
    <property type="entry name" value="DPP6 N-terminal domain-like"/>
    <property type="match status" value="1"/>
</dbReference>
<dbReference type="RefSeq" id="WP_101575443.1">
    <property type="nucleotide sequence ID" value="NZ_PGVA01000003.1"/>
</dbReference>
<feature type="chain" id="PRO_5014743050" evidence="1">
    <location>
        <begin position="23"/>
        <end position="420"/>
    </location>
</feature>